<dbReference type="EMBL" id="HG315671">
    <property type="protein sequence ID" value="CDF78954.1"/>
    <property type="molecule type" value="Genomic_DNA"/>
</dbReference>
<dbReference type="PANTHER" id="PTHR34580">
    <property type="match status" value="1"/>
</dbReference>
<dbReference type="PATRIC" id="fig|1347342.6.peg.1252"/>
<dbReference type="RefSeq" id="WP_038528661.1">
    <property type="nucleotide sequence ID" value="NZ_HG315671.1"/>
</dbReference>
<dbReference type="OrthoDB" id="43316at2"/>
<dbReference type="PANTHER" id="PTHR34580:SF9">
    <property type="entry name" value="SLL5097 PROTEIN"/>
    <property type="match status" value="1"/>
</dbReference>
<keyword evidence="2" id="KW-1185">Reference proteome</keyword>
<organism evidence="1 2">
    <name type="scientific">Formosa agariphila (strain DSM 15362 / KCTC 12365 / LMG 23005 / KMM 3901 / M-2Alg 35-1)</name>
    <dbReference type="NCBI Taxonomy" id="1347342"/>
    <lineage>
        <taxon>Bacteria</taxon>
        <taxon>Pseudomonadati</taxon>
        <taxon>Bacteroidota</taxon>
        <taxon>Flavobacteriia</taxon>
        <taxon>Flavobacteriales</taxon>
        <taxon>Flavobacteriaceae</taxon>
        <taxon>Formosa</taxon>
    </lineage>
</organism>
<dbReference type="InterPro" id="IPR051534">
    <property type="entry name" value="CBASS_pafABC_assoc_protein"/>
</dbReference>
<dbReference type="Proteomes" id="UP000016160">
    <property type="component" value="Chromosome"/>
</dbReference>
<evidence type="ECO:0000313" key="1">
    <source>
        <dbReference type="EMBL" id="CDF78954.1"/>
    </source>
</evidence>
<reference evidence="1 2" key="1">
    <citation type="journal article" date="2013" name="Appl. Environ. Microbiol.">
        <title>The genome of the alga-associated marine flavobacterium Formosa agariphila KMM 3901T reveals a broad potential for degradation of algal polysaccharides.</title>
        <authorList>
            <person name="Mann A.J."/>
            <person name="Hahnke R.L."/>
            <person name="Huang S."/>
            <person name="Werner J."/>
            <person name="Xing P."/>
            <person name="Barbeyron T."/>
            <person name="Huettel B."/>
            <person name="Stueber K."/>
            <person name="Reinhardt R."/>
            <person name="Harder J."/>
            <person name="Gloeckner F.O."/>
            <person name="Amann R.I."/>
            <person name="Teeling H."/>
        </authorList>
    </citation>
    <scope>NUCLEOTIDE SEQUENCE [LARGE SCALE GENOMIC DNA]</scope>
    <source>
        <strain evidence="2">DSM 15362 / KCTC 12365 / LMG 23005 / KMM 3901</strain>
    </source>
</reference>
<accession>T2KLS6</accession>
<name>T2KLS6_FORAG</name>
<gene>
    <name evidence="1" type="ORF">BN863_12420</name>
</gene>
<sequence>MTSEFLRRYYVLRIIKSPELYGLSKPYVTYEELKRALDFIVERNYEDRLYEKLESNSKKTIKRDLEDIKSFYHIDIKLKRNHGYYILEQDFVMSDKLKEVFEKTELYLLHHHAHAWKQFVTISRTSLSAYVDMVALINAIECKYFVEIDYKGWYDDNRFEKLKNVFQPLHIKEINNAWYLIAHNPDVGIYSMCLDSRISSLFITNRVCKDPITFNESDYFKNSIGILKSDLQAVWIHIKVANHHFKYLENNFLHHSQVITARPIDLDTEDLDYSNERIWGVLKIYVEPTYEFFMQILKYNRWVKIVSPAHVVNDIKSTLNKMSAYYN</sequence>
<dbReference type="AlphaFoldDB" id="T2KLS6"/>
<protein>
    <submittedName>
        <fullName evidence="1">WYL superfamily protein</fullName>
    </submittedName>
</protein>
<proteinExistence type="predicted"/>
<dbReference type="STRING" id="1347342.BN863_12420"/>
<evidence type="ECO:0000313" key="2">
    <source>
        <dbReference type="Proteomes" id="UP000016160"/>
    </source>
</evidence>
<dbReference type="eggNOG" id="COG2378">
    <property type="taxonomic scope" value="Bacteria"/>
</dbReference>
<dbReference type="HOGENOM" id="CLU_849295_0_0_10"/>